<gene>
    <name evidence="1" type="ORF">XELAEV_18038964mg</name>
</gene>
<name>A0A974C6U9_XENLA</name>
<dbReference type="EMBL" id="CM004480">
    <property type="protein sequence ID" value="OCT67663.1"/>
    <property type="molecule type" value="Genomic_DNA"/>
</dbReference>
<evidence type="ECO:0000313" key="1">
    <source>
        <dbReference type="EMBL" id="OCT67663.1"/>
    </source>
</evidence>
<reference evidence="2" key="1">
    <citation type="journal article" date="2016" name="Nature">
        <title>Genome evolution in the allotetraploid frog Xenopus laevis.</title>
        <authorList>
            <person name="Session A.M."/>
            <person name="Uno Y."/>
            <person name="Kwon T."/>
            <person name="Chapman J.A."/>
            <person name="Toyoda A."/>
            <person name="Takahashi S."/>
            <person name="Fukui A."/>
            <person name="Hikosaka A."/>
            <person name="Suzuki A."/>
            <person name="Kondo M."/>
            <person name="van Heeringen S.J."/>
            <person name="Quigley I."/>
            <person name="Heinz S."/>
            <person name="Ogino H."/>
            <person name="Ochi H."/>
            <person name="Hellsten U."/>
            <person name="Lyons J.B."/>
            <person name="Simakov O."/>
            <person name="Putnam N."/>
            <person name="Stites J."/>
            <person name="Kuroki Y."/>
            <person name="Tanaka T."/>
            <person name="Michiue T."/>
            <person name="Watanabe M."/>
            <person name="Bogdanovic O."/>
            <person name="Lister R."/>
            <person name="Georgiou G."/>
            <person name="Paranjpe S.S."/>
            <person name="van Kruijsbergen I."/>
            <person name="Shu S."/>
            <person name="Carlson J."/>
            <person name="Kinoshita T."/>
            <person name="Ohta Y."/>
            <person name="Mawaribuchi S."/>
            <person name="Jenkins J."/>
            <person name="Grimwood J."/>
            <person name="Schmutz J."/>
            <person name="Mitros T."/>
            <person name="Mozaffari S.V."/>
            <person name="Suzuki Y."/>
            <person name="Haramoto Y."/>
            <person name="Yamamoto T.S."/>
            <person name="Takagi C."/>
            <person name="Heald R."/>
            <person name="Miller K."/>
            <person name="Haudenschild C."/>
            <person name="Kitzman J."/>
            <person name="Nakayama T."/>
            <person name="Izutsu Y."/>
            <person name="Robert J."/>
            <person name="Fortriede J."/>
            <person name="Burns K."/>
            <person name="Lotay V."/>
            <person name="Karimi K."/>
            <person name="Yasuoka Y."/>
            <person name="Dichmann D.S."/>
            <person name="Flajnik M.F."/>
            <person name="Houston D.W."/>
            <person name="Shendure J."/>
            <person name="DuPasquier L."/>
            <person name="Vize P.D."/>
            <person name="Zorn A.M."/>
            <person name="Ito M."/>
            <person name="Marcotte E.M."/>
            <person name="Wallingford J.B."/>
            <person name="Ito Y."/>
            <person name="Asashima M."/>
            <person name="Ueno N."/>
            <person name="Matsuda Y."/>
            <person name="Veenstra G.J."/>
            <person name="Fujiyama A."/>
            <person name="Harland R.M."/>
            <person name="Taira M."/>
            <person name="Rokhsar D.S."/>
        </authorList>
    </citation>
    <scope>NUCLEOTIDE SEQUENCE [LARGE SCALE GENOMIC DNA]</scope>
    <source>
        <strain evidence="2">J</strain>
    </source>
</reference>
<sequence>MSFACLVFTDLKEGNWCRSKVGNNGAKTCQEGMVGMRYADRGRILCAVCCDYFALINCKITRTMFL</sequence>
<proteinExistence type="predicted"/>
<accession>A0A974C6U9</accession>
<organism evidence="1 2">
    <name type="scientific">Xenopus laevis</name>
    <name type="common">African clawed frog</name>
    <dbReference type="NCBI Taxonomy" id="8355"/>
    <lineage>
        <taxon>Eukaryota</taxon>
        <taxon>Metazoa</taxon>
        <taxon>Chordata</taxon>
        <taxon>Craniata</taxon>
        <taxon>Vertebrata</taxon>
        <taxon>Euteleostomi</taxon>
        <taxon>Amphibia</taxon>
        <taxon>Batrachia</taxon>
        <taxon>Anura</taxon>
        <taxon>Pipoidea</taxon>
        <taxon>Pipidae</taxon>
        <taxon>Xenopodinae</taxon>
        <taxon>Xenopus</taxon>
        <taxon>Xenopus</taxon>
    </lineage>
</organism>
<protein>
    <submittedName>
        <fullName evidence="1">Uncharacterized protein</fullName>
    </submittedName>
</protein>
<evidence type="ECO:0000313" key="2">
    <source>
        <dbReference type="Proteomes" id="UP000694892"/>
    </source>
</evidence>
<dbReference type="AlphaFoldDB" id="A0A974C6U9"/>
<dbReference type="Proteomes" id="UP000694892">
    <property type="component" value="Chromosome 8L"/>
</dbReference>